<proteinExistence type="inferred from homology"/>
<keyword evidence="5" id="KW-0804">Transcription</keyword>
<evidence type="ECO:0000256" key="1">
    <source>
        <dbReference type="ARBA" id="ARBA00010641"/>
    </source>
</evidence>
<evidence type="ECO:0000259" key="6">
    <source>
        <dbReference type="Pfam" id="PF04542"/>
    </source>
</evidence>
<dbReference type="InterPro" id="IPR036388">
    <property type="entry name" value="WH-like_DNA-bd_sf"/>
</dbReference>
<dbReference type="InterPro" id="IPR007627">
    <property type="entry name" value="RNA_pol_sigma70_r2"/>
</dbReference>
<dbReference type="SUPFAM" id="SSF88659">
    <property type="entry name" value="Sigma3 and sigma4 domains of RNA polymerase sigma factors"/>
    <property type="match status" value="1"/>
</dbReference>
<dbReference type="InterPro" id="IPR013325">
    <property type="entry name" value="RNA_pol_sigma_r2"/>
</dbReference>
<dbReference type="CDD" id="cd06171">
    <property type="entry name" value="Sigma70_r4"/>
    <property type="match status" value="1"/>
</dbReference>
<dbReference type="PANTHER" id="PTHR43133">
    <property type="entry name" value="RNA POLYMERASE ECF-TYPE SIGMA FACTO"/>
    <property type="match status" value="1"/>
</dbReference>
<name>A0ABP5TPC0_9ACTN</name>
<evidence type="ECO:0000313" key="9">
    <source>
        <dbReference type="Proteomes" id="UP001500253"/>
    </source>
</evidence>
<dbReference type="InterPro" id="IPR039425">
    <property type="entry name" value="RNA_pol_sigma-70-like"/>
</dbReference>
<evidence type="ECO:0008006" key="10">
    <source>
        <dbReference type="Google" id="ProtNLM"/>
    </source>
</evidence>
<dbReference type="NCBIfam" id="TIGR02937">
    <property type="entry name" value="sigma70-ECF"/>
    <property type="match status" value="1"/>
</dbReference>
<keyword evidence="4" id="KW-0238">DNA-binding</keyword>
<protein>
    <recommendedName>
        <fullName evidence="10">RNA polymerase subunit sigma-70</fullName>
    </recommendedName>
</protein>
<dbReference type="InterPro" id="IPR007630">
    <property type="entry name" value="RNA_pol_sigma70_r4"/>
</dbReference>
<comment type="caution">
    <text evidence="8">The sequence shown here is derived from an EMBL/GenBank/DDBJ whole genome shotgun (WGS) entry which is preliminary data.</text>
</comment>
<accession>A0ABP5TPC0</accession>
<keyword evidence="9" id="KW-1185">Reference proteome</keyword>
<evidence type="ECO:0000259" key="7">
    <source>
        <dbReference type="Pfam" id="PF04545"/>
    </source>
</evidence>
<evidence type="ECO:0000256" key="2">
    <source>
        <dbReference type="ARBA" id="ARBA00023015"/>
    </source>
</evidence>
<feature type="domain" description="RNA polymerase sigma-70 region 4" evidence="7">
    <location>
        <begin position="127"/>
        <end position="173"/>
    </location>
</feature>
<keyword evidence="3" id="KW-0731">Sigma factor</keyword>
<sequence length="190" mass="22205">MNEEGIEEGNEEEFDAREDFMAWCREHTGPLRRTARRHARDHQAADDAVQHVLESFWRKWEVADLRRKVKNTPGYAQRCVINAWRSMERSETAERERLKKYASGEPVPETQDLYSDIEWKLSLPPMLDMLNPTWRSVIELRYRQGRSFPEIAALMGISESTARRFDRRALIALAEAERAWGEKGGGDGRR</sequence>
<reference evidence="9" key="1">
    <citation type="journal article" date="2019" name="Int. J. Syst. Evol. Microbiol.">
        <title>The Global Catalogue of Microorganisms (GCM) 10K type strain sequencing project: providing services to taxonomists for standard genome sequencing and annotation.</title>
        <authorList>
            <consortium name="The Broad Institute Genomics Platform"/>
            <consortium name="The Broad Institute Genome Sequencing Center for Infectious Disease"/>
            <person name="Wu L."/>
            <person name="Ma J."/>
        </authorList>
    </citation>
    <scope>NUCLEOTIDE SEQUENCE [LARGE SCALE GENOMIC DNA]</scope>
    <source>
        <strain evidence="9">JCM 4316</strain>
    </source>
</reference>
<dbReference type="Pfam" id="PF04545">
    <property type="entry name" value="Sigma70_r4"/>
    <property type="match status" value="1"/>
</dbReference>
<dbReference type="Gene3D" id="1.10.1740.10">
    <property type="match status" value="1"/>
</dbReference>
<dbReference type="InterPro" id="IPR014284">
    <property type="entry name" value="RNA_pol_sigma-70_dom"/>
</dbReference>
<dbReference type="Proteomes" id="UP001500253">
    <property type="component" value="Unassembled WGS sequence"/>
</dbReference>
<gene>
    <name evidence="8" type="ORF">GCM10010246_52790</name>
</gene>
<dbReference type="SUPFAM" id="SSF88946">
    <property type="entry name" value="Sigma2 domain of RNA polymerase sigma factors"/>
    <property type="match status" value="1"/>
</dbReference>
<feature type="domain" description="RNA polymerase sigma-70 region 2" evidence="6">
    <location>
        <begin position="25"/>
        <end position="91"/>
    </location>
</feature>
<evidence type="ECO:0000256" key="4">
    <source>
        <dbReference type="ARBA" id="ARBA00023125"/>
    </source>
</evidence>
<dbReference type="RefSeq" id="WP_346176869.1">
    <property type="nucleotide sequence ID" value="NZ_BAAASD010000026.1"/>
</dbReference>
<evidence type="ECO:0000256" key="3">
    <source>
        <dbReference type="ARBA" id="ARBA00023082"/>
    </source>
</evidence>
<dbReference type="Pfam" id="PF04542">
    <property type="entry name" value="Sigma70_r2"/>
    <property type="match status" value="1"/>
</dbReference>
<dbReference type="InterPro" id="IPR013324">
    <property type="entry name" value="RNA_pol_sigma_r3/r4-like"/>
</dbReference>
<dbReference type="EMBL" id="BAAASD010000026">
    <property type="protein sequence ID" value="GAA2356876.1"/>
    <property type="molecule type" value="Genomic_DNA"/>
</dbReference>
<evidence type="ECO:0000256" key="5">
    <source>
        <dbReference type="ARBA" id="ARBA00023163"/>
    </source>
</evidence>
<dbReference type="Gene3D" id="1.10.10.10">
    <property type="entry name" value="Winged helix-like DNA-binding domain superfamily/Winged helix DNA-binding domain"/>
    <property type="match status" value="1"/>
</dbReference>
<comment type="similarity">
    <text evidence="1">Belongs to the sigma-70 factor family. ECF subfamily.</text>
</comment>
<dbReference type="PANTHER" id="PTHR43133:SF8">
    <property type="entry name" value="RNA POLYMERASE SIGMA FACTOR HI_1459-RELATED"/>
    <property type="match status" value="1"/>
</dbReference>
<keyword evidence="2" id="KW-0805">Transcription regulation</keyword>
<evidence type="ECO:0000313" key="8">
    <source>
        <dbReference type="EMBL" id="GAA2356876.1"/>
    </source>
</evidence>
<organism evidence="8 9">
    <name type="scientific">Streptomyces cuspidosporus</name>
    <dbReference type="NCBI Taxonomy" id="66882"/>
    <lineage>
        <taxon>Bacteria</taxon>
        <taxon>Bacillati</taxon>
        <taxon>Actinomycetota</taxon>
        <taxon>Actinomycetes</taxon>
        <taxon>Kitasatosporales</taxon>
        <taxon>Streptomycetaceae</taxon>
        <taxon>Streptomyces</taxon>
    </lineage>
</organism>